<feature type="transmembrane region" description="Helical" evidence="6">
    <location>
        <begin position="73"/>
        <end position="91"/>
    </location>
</feature>
<dbReference type="PANTHER" id="PTHR23501">
    <property type="entry name" value="MAJOR FACILITATOR SUPERFAMILY"/>
    <property type="match status" value="1"/>
</dbReference>
<comment type="subcellular location">
    <subcellularLocation>
        <location evidence="1">Membrane</location>
        <topology evidence="1">Multi-pass membrane protein</topology>
    </subcellularLocation>
</comment>
<gene>
    <name evidence="8" type="ORF">B7463_g6471</name>
</gene>
<dbReference type="CDD" id="cd17502">
    <property type="entry name" value="MFS_Azr1_MDR_like"/>
    <property type="match status" value="1"/>
</dbReference>
<keyword evidence="9" id="KW-1185">Reference proteome</keyword>
<feature type="transmembrane region" description="Helical" evidence="6">
    <location>
        <begin position="340"/>
        <end position="359"/>
    </location>
</feature>
<dbReference type="SUPFAM" id="SSF103473">
    <property type="entry name" value="MFS general substrate transporter"/>
    <property type="match status" value="1"/>
</dbReference>
<feature type="transmembrane region" description="Helical" evidence="6">
    <location>
        <begin position="232"/>
        <end position="250"/>
    </location>
</feature>
<evidence type="ECO:0000313" key="8">
    <source>
        <dbReference type="EMBL" id="RFU29857.1"/>
    </source>
</evidence>
<reference evidence="8 9" key="1">
    <citation type="submission" date="2018-05" db="EMBL/GenBank/DDBJ databases">
        <title>Draft genome sequence of Scytalidium lignicola DSM 105466, a ubiquitous saprotrophic fungus.</title>
        <authorList>
            <person name="Buettner E."/>
            <person name="Gebauer A.M."/>
            <person name="Hofrichter M."/>
            <person name="Liers C."/>
            <person name="Kellner H."/>
        </authorList>
    </citation>
    <scope>NUCLEOTIDE SEQUENCE [LARGE SCALE GENOMIC DNA]</scope>
    <source>
        <strain evidence="8 9">DSM 105466</strain>
    </source>
</reference>
<evidence type="ECO:0000256" key="6">
    <source>
        <dbReference type="SAM" id="Phobius"/>
    </source>
</evidence>
<dbReference type="Pfam" id="PF07690">
    <property type="entry name" value="MFS_1"/>
    <property type="match status" value="1"/>
</dbReference>
<feature type="transmembrane region" description="Helical" evidence="6">
    <location>
        <begin position="303"/>
        <end position="320"/>
    </location>
</feature>
<feature type="non-terminal residue" evidence="8">
    <location>
        <position position="544"/>
    </location>
</feature>
<keyword evidence="2 6" id="KW-0812">Transmembrane</keyword>
<feature type="transmembrane region" description="Helical" evidence="6">
    <location>
        <begin position="103"/>
        <end position="122"/>
    </location>
</feature>
<dbReference type="AlphaFoldDB" id="A0A3E2H993"/>
<feature type="transmembrane region" description="Helical" evidence="6">
    <location>
        <begin position="396"/>
        <end position="418"/>
    </location>
</feature>
<feature type="transmembrane region" description="Helical" evidence="6">
    <location>
        <begin position="366"/>
        <end position="384"/>
    </location>
</feature>
<protein>
    <recommendedName>
        <fullName evidence="7">Major facilitator superfamily (MFS) profile domain-containing protein</fullName>
    </recommendedName>
</protein>
<dbReference type="InterPro" id="IPR036259">
    <property type="entry name" value="MFS_trans_sf"/>
</dbReference>
<evidence type="ECO:0000256" key="3">
    <source>
        <dbReference type="ARBA" id="ARBA00022989"/>
    </source>
</evidence>
<dbReference type="InterPro" id="IPR011701">
    <property type="entry name" value="MFS"/>
</dbReference>
<proteinExistence type="predicted"/>
<feature type="transmembrane region" description="Helical" evidence="6">
    <location>
        <begin position="35"/>
        <end position="61"/>
    </location>
</feature>
<dbReference type="Gene3D" id="1.20.1720.10">
    <property type="entry name" value="Multidrug resistance protein D"/>
    <property type="match status" value="1"/>
</dbReference>
<evidence type="ECO:0000313" key="9">
    <source>
        <dbReference type="Proteomes" id="UP000258309"/>
    </source>
</evidence>
<keyword evidence="4 6" id="KW-0472">Membrane</keyword>
<dbReference type="EMBL" id="NCSJ02000115">
    <property type="protein sequence ID" value="RFU29857.1"/>
    <property type="molecule type" value="Genomic_DNA"/>
</dbReference>
<evidence type="ECO:0000259" key="7">
    <source>
        <dbReference type="PROSITE" id="PS50850"/>
    </source>
</evidence>
<dbReference type="OrthoDB" id="10021397at2759"/>
<sequence length="544" mass="58060">MESSTGEKPVGDLEMAHTNSSPNETKNEFPTGKKLFLILLSNALAMFLVALDRTIIATAVPHISDQFHSLNDIGWYASSYLITSCATQLIWGRIYTFYNVKYVYLAAVGLFEVGSVVCGAAPSSDTFIVGRAIAGLGSSGIFSGSMILITHVVPLHKRPMFVGMIGSIFGISSIIAPLLGGAFTDKVTWRWCFYINIPIGVVAGIVLAIFLRLPSPTTSASISKQITRLDPFGTLVFLPGIVCLLLTLQWGGSTYPWNDGRIIALFVVAGILLIIFVCIQIWRQEDATVPPRIIIQRSIACSALYSFFLGGTMISLIYFLPLWFQAIKGATPLHSGIDNLPLVLSLVVATIIVGAVITNTGYYNPWMFACSTFMSIGAGLITTFKTDTSSAKWIGYQVIFGLGLGMGMQQAGLAAQAVLSKKDVSTGVSIMFFAQSLGGALFICIGQAVFSNNLTQSLGKISGIDTEIILKAGATGLRHIVPGVLLPMVLSSYNTALSKAFIVALAAACFSIVSAIGVEWKNVKGLEHGGPSPENVPETPTEVV</sequence>
<accession>A0A3E2H993</accession>
<evidence type="ECO:0000256" key="5">
    <source>
        <dbReference type="SAM" id="MobiDB-lite"/>
    </source>
</evidence>
<evidence type="ECO:0000256" key="4">
    <source>
        <dbReference type="ARBA" id="ARBA00023136"/>
    </source>
</evidence>
<feature type="transmembrane region" description="Helical" evidence="6">
    <location>
        <begin position="128"/>
        <end position="149"/>
    </location>
</feature>
<dbReference type="FunFam" id="1.20.1720.10:FF:000012">
    <property type="entry name" value="MFS toxin efflux pump (AflT)"/>
    <property type="match status" value="1"/>
</dbReference>
<comment type="caution">
    <text evidence="8">The sequence shown here is derived from an EMBL/GenBank/DDBJ whole genome shotgun (WGS) entry which is preliminary data.</text>
</comment>
<feature type="domain" description="Major facilitator superfamily (MFS) profile" evidence="7">
    <location>
        <begin position="38"/>
        <end position="523"/>
    </location>
</feature>
<feature type="region of interest" description="Disordered" evidence="5">
    <location>
        <begin position="1"/>
        <end position="27"/>
    </location>
</feature>
<dbReference type="Gene3D" id="1.20.1250.20">
    <property type="entry name" value="MFS general substrate transporter like domains"/>
    <property type="match status" value="1"/>
</dbReference>
<evidence type="ECO:0000256" key="1">
    <source>
        <dbReference type="ARBA" id="ARBA00004141"/>
    </source>
</evidence>
<name>A0A3E2H993_SCYLI</name>
<feature type="transmembrane region" description="Helical" evidence="6">
    <location>
        <begin position="496"/>
        <end position="518"/>
    </location>
</feature>
<evidence type="ECO:0000256" key="2">
    <source>
        <dbReference type="ARBA" id="ARBA00022692"/>
    </source>
</evidence>
<feature type="transmembrane region" description="Helical" evidence="6">
    <location>
        <begin position="161"/>
        <end position="182"/>
    </location>
</feature>
<feature type="transmembrane region" description="Helical" evidence="6">
    <location>
        <begin position="188"/>
        <end position="211"/>
    </location>
</feature>
<dbReference type="OMA" id="QLSWGKV"/>
<feature type="transmembrane region" description="Helical" evidence="6">
    <location>
        <begin position="430"/>
        <end position="450"/>
    </location>
</feature>
<feature type="transmembrane region" description="Helical" evidence="6">
    <location>
        <begin position="262"/>
        <end position="282"/>
    </location>
</feature>
<dbReference type="InterPro" id="IPR020846">
    <property type="entry name" value="MFS_dom"/>
</dbReference>
<keyword evidence="3 6" id="KW-1133">Transmembrane helix</keyword>
<dbReference type="GO" id="GO:0022857">
    <property type="term" value="F:transmembrane transporter activity"/>
    <property type="evidence" value="ECO:0007669"/>
    <property type="project" value="InterPro"/>
</dbReference>
<dbReference type="GO" id="GO:0005886">
    <property type="term" value="C:plasma membrane"/>
    <property type="evidence" value="ECO:0007669"/>
    <property type="project" value="TreeGrafter"/>
</dbReference>
<feature type="non-terminal residue" evidence="8">
    <location>
        <position position="1"/>
    </location>
</feature>
<dbReference type="FunFam" id="1.20.1250.20:FF:000196">
    <property type="entry name" value="MFS toxin efflux pump (AflT)"/>
    <property type="match status" value="1"/>
</dbReference>
<dbReference type="PROSITE" id="PS50850">
    <property type="entry name" value="MFS"/>
    <property type="match status" value="1"/>
</dbReference>
<dbReference type="Proteomes" id="UP000258309">
    <property type="component" value="Unassembled WGS sequence"/>
</dbReference>
<dbReference type="PANTHER" id="PTHR23501:SF201">
    <property type="entry name" value="MFS AFLATOXIN EFFLUX PUMP"/>
    <property type="match status" value="1"/>
</dbReference>
<organism evidence="8 9">
    <name type="scientific">Scytalidium lignicola</name>
    <name type="common">Hyphomycete</name>
    <dbReference type="NCBI Taxonomy" id="5539"/>
    <lineage>
        <taxon>Eukaryota</taxon>
        <taxon>Fungi</taxon>
        <taxon>Dikarya</taxon>
        <taxon>Ascomycota</taxon>
        <taxon>Pezizomycotina</taxon>
        <taxon>Leotiomycetes</taxon>
        <taxon>Leotiomycetes incertae sedis</taxon>
        <taxon>Scytalidium</taxon>
    </lineage>
</organism>